<dbReference type="OrthoDB" id="5456985at2"/>
<dbReference type="RefSeq" id="WP_015851323.1">
    <property type="nucleotide sequence ID" value="NC_012881.1"/>
</dbReference>
<dbReference type="KEGG" id="dsa:Desal_1443"/>
<dbReference type="eggNOG" id="ENOG5032CMQ">
    <property type="taxonomic scope" value="Bacteria"/>
</dbReference>
<accession>C6BRR5</accession>
<evidence type="ECO:0000313" key="1">
    <source>
        <dbReference type="EMBL" id="ACS79505.1"/>
    </source>
</evidence>
<reference evidence="1 2" key="1">
    <citation type="submission" date="2009-06" db="EMBL/GenBank/DDBJ databases">
        <title>Complete sequence of Desulfovibrio salexigens DSM 2638.</title>
        <authorList>
            <consortium name="US DOE Joint Genome Institute"/>
            <person name="Lucas S."/>
            <person name="Copeland A."/>
            <person name="Lapidus A."/>
            <person name="Glavina del Rio T."/>
            <person name="Tice H."/>
            <person name="Bruce D."/>
            <person name="Goodwin L."/>
            <person name="Pitluck S."/>
            <person name="Munk A.C."/>
            <person name="Brettin T."/>
            <person name="Detter J.C."/>
            <person name="Han C."/>
            <person name="Tapia R."/>
            <person name="Larimer F."/>
            <person name="Land M."/>
            <person name="Hauser L."/>
            <person name="Kyrpides N."/>
            <person name="Anderson I."/>
            <person name="Wall J.D."/>
            <person name="Arkin A.P."/>
            <person name="Dehal P."/>
            <person name="Chivian D."/>
            <person name="Giles B."/>
            <person name="Hazen T.C."/>
        </authorList>
    </citation>
    <scope>NUCLEOTIDE SEQUENCE [LARGE SCALE GENOMIC DNA]</scope>
    <source>
        <strain evidence="2">ATCC 14822 / DSM 2638 / NCIMB 8403 / VKM B-1763</strain>
    </source>
</reference>
<protein>
    <submittedName>
        <fullName evidence="1">Uncharacterized protein</fullName>
    </submittedName>
</protein>
<proteinExistence type="predicted"/>
<keyword evidence="2" id="KW-1185">Reference proteome</keyword>
<dbReference type="Proteomes" id="UP000002601">
    <property type="component" value="Chromosome"/>
</dbReference>
<dbReference type="EMBL" id="CP001649">
    <property type="protein sequence ID" value="ACS79505.1"/>
    <property type="molecule type" value="Genomic_DNA"/>
</dbReference>
<name>C6BRR5_MARSD</name>
<dbReference type="STRING" id="526222.Desal_1443"/>
<dbReference type="HOGENOM" id="CLU_1084723_0_0_7"/>
<evidence type="ECO:0000313" key="2">
    <source>
        <dbReference type="Proteomes" id="UP000002601"/>
    </source>
</evidence>
<dbReference type="AlphaFoldDB" id="C6BRR5"/>
<sequence>MAMGVAFNYGSQMLMGALGNMATGSSSTETSGQGMPWNVGSDVFGGFSNMMGSVGGVLGGSGATSSGSSSVGGSLLGGGGGSGSLGMMTQFGQSIFGGSQERSAVLYNSQMTEVNNYHLMEQGVYNRSVSYKEAQLINQDAEIKLATLRRELYRRNHSISGHKGVRLDSGSIVDVREDTIRQAAYDAEIVKYQAEVNSNRMIEHGDLSVWSAQSKSVLNSNMVQEDINKSDSSINGGLLSQGMSLAGSMLGSNLGG</sequence>
<gene>
    <name evidence="1" type="ordered locus">Desal_1443</name>
</gene>
<organism evidence="1 2">
    <name type="scientific">Maridesulfovibrio salexigens (strain ATCC 14822 / DSM 2638 / NCIMB 8403 / VKM B-1763)</name>
    <name type="common">Desulfovibrio salexigens</name>
    <dbReference type="NCBI Taxonomy" id="526222"/>
    <lineage>
        <taxon>Bacteria</taxon>
        <taxon>Pseudomonadati</taxon>
        <taxon>Thermodesulfobacteriota</taxon>
        <taxon>Desulfovibrionia</taxon>
        <taxon>Desulfovibrionales</taxon>
        <taxon>Desulfovibrionaceae</taxon>
        <taxon>Maridesulfovibrio</taxon>
    </lineage>
</organism>